<dbReference type="InterPro" id="IPR055343">
    <property type="entry name" value="CREG_beta-barrel"/>
</dbReference>
<name>A0A0D2FB16_9EURO</name>
<dbReference type="AlphaFoldDB" id="A0A0D2FB16"/>
<dbReference type="InterPro" id="IPR012349">
    <property type="entry name" value="Split_barrel_FMN-bd"/>
</dbReference>
<accession>A0A0D2FB16</accession>
<evidence type="ECO:0000313" key="4">
    <source>
        <dbReference type="Proteomes" id="UP000054342"/>
    </source>
</evidence>
<dbReference type="HOGENOM" id="CLU_056802_1_0_1"/>
<sequence length="268" mass="29903">MIIPTTLLSLVLLSTSWVACAPVELSEQLELLQVHIQTQTYPQTLLDAEGIVPATFHANEDDEETPLRIPSRYESTVLGRRLLALSKTGVLTTVFPDNVTSSRVPADVAHTPIGLPDYIASCEEPSGNPTLLALTVSTSTKNAMAGSNASLALSWWDEYVHITHKQPWSAANLPRLSMTGYLEEMTAEEVKSKDVPGCFTKVHGDSVLWLPGKKWAAHKGLWMRFVVREVYWIGGFGDRNYIGWFDRAEWQEVSEEEWRGVRLPGERP</sequence>
<evidence type="ECO:0000256" key="1">
    <source>
        <dbReference type="SAM" id="SignalP"/>
    </source>
</evidence>
<dbReference type="RefSeq" id="XP_013317838.1">
    <property type="nucleotide sequence ID" value="XM_013462384.1"/>
</dbReference>
<organism evidence="3 4">
    <name type="scientific">Exophiala xenobiotica</name>
    <dbReference type="NCBI Taxonomy" id="348802"/>
    <lineage>
        <taxon>Eukaryota</taxon>
        <taxon>Fungi</taxon>
        <taxon>Dikarya</taxon>
        <taxon>Ascomycota</taxon>
        <taxon>Pezizomycotina</taxon>
        <taxon>Eurotiomycetes</taxon>
        <taxon>Chaetothyriomycetidae</taxon>
        <taxon>Chaetothyriales</taxon>
        <taxon>Herpotrichiellaceae</taxon>
        <taxon>Exophiala</taxon>
    </lineage>
</organism>
<evidence type="ECO:0000259" key="2">
    <source>
        <dbReference type="Pfam" id="PF13883"/>
    </source>
</evidence>
<evidence type="ECO:0000313" key="3">
    <source>
        <dbReference type="EMBL" id="KIW57254.1"/>
    </source>
</evidence>
<dbReference type="GeneID" id="25327738"/>
<reference evidence="3 4" key="1">
    <citation type="submission" date="2015-01" db="EMBL/GenBank/DDBJ databases">
        <title>The Genome Sequence of Exophiala xenobiotica CBS118157.</title>
        <authorList>
            <consortium name="The Broad Institute Genomics Platform"/>
            <person name="Cuomo C."/>
            <person name="de Hoog S."/>
            <person name="Gorbushina A."/>
            <person name="Stielow B."/>
            <person name="Teixiera M."/>
            <person name="Abouelleil A."/>
            <person name="Chapman S.B."/>
            <person name="Priest M."/>
            <person name="Young S.K."/>
            <person name="Wortman J."/>
            <person name="Nusbaum C."/>
            <person name="Birren B."/>
        </authorList>
    </citation>
    <scope>NUCLEOTIDE SEQUENCE [LARGE SCALE GENOMIC DNA]</scope>
    <source>
        <strain evidence="3 4">CBS 118157</strain>
    </source>
</reference>
<dbReference type="Proteomes" id="UP000054342">
    <property type="component" value="Unassembled WGS sequence"/>
</dbReference>
<dbReference type="Pfam" id="PF13883">
    <property type="entry name" value="CREG_beta-barrel"/>
    <property type="match status" value="1"/>
</dbReference>
<gene>
    <name evidence="3" type="ORF">PV05_05830</name>
</gene>
<dbReference type="SUPFAM" id="SSF50475">
    <property type="entry name" value="FMN-binding split barrel"/>
    <property type="match status" value="1"/>
</dbReference>
<keyword evidence="1" id="KW-0732">Signal</keyword>
<dbReference type="EMBL" id="KN847319">
    <property type="protein sequence ID" value="KIW57254.1"/>
    <property type="molecule type" value="Genomic_DNA"/>
</dbReference>
<feature type="signal peptide" evidence="1">
    <location>
        <begin position="1"/>
        <end position="20"/>
    </location>
</feature>
<feature type="chain" id="PRO_5002257497" description="CREG-like beta-barrel domain-containing protein" evidence="1">
    <location>
        <begin position="21"/>
        <end position="268"/>
    </location>
</feature>
<feature type="domain" description="CREG-like beta-barrel" evidence="2">
    <location>
        <begin position="72"/>
        <end position="250"/>
    </location>
</feature>
<proteinExistence type="predicted"/>
<dbReference type="PANTHER" id="PTHR37273:SF1">
    <property type="entry name" value="ADL397C-AP"/>
    <property type="match status" value="1"/>
</dbReference>
<keyword evidence="4" id="KW-1185">Reference proteome</keyword>
<dbReference type="STRING" id="348802.A0A0D2FB16"/>
<dbReference type="PANTHER" id="PTHR37273">
    <property type="entry name" value="CHROMOSOME 8, WHOLE GENOME SHOTGUN SEQUENCE"/>
    <property type="match status" value="1"/>
</dbReference>
<dbReference type="Gene3D" id="2.30.110.10">
    <property type="entry name" value="Electron Transport, Fmn-binding Protein, Chain A"/>
    <property type="match status" value="1"/>
</dbReference>
<protein>
    <recommendedName>
        <fullName evidence="2">CREG-like beta-barrel domain-containing protein</fullName>
    </recommendedName>
</protein>